<dbReference type="EMBL" id="JANPWB010000016">
    <property type="protein sequence ID" value="KAJ1083351.1"/>
    <property type="molecule type" value="Genomic_DNA"/>
</dbReference>
<reference evidence="1" key="1">
    <citation type="journal article" date="2022" name="bioRxiv">
        <title>Sequencing and chromosome-scale assembly of the giantPleurodeles waltlgenome.</title>
        <authorList>
            <person name="Brown T."/>
            <person name="Elewa A."/>
            <person name="Iarovenko S."/>
            <person name="Subramanian E."/>
            <person name="Araus A.J."/>
            <person name="Petzold A."/>
            <person name="Susuki M."/>
            <person name="Suzuki K.-i.T."/>
            <person name="Hayashi T."/>
            <person name="Toyoda A."/>
            <person name="Oliveira C."/>
            <person name="Osipova E."/>
            <person name="Leigh N.D."/>
            <person name="Simon A."/>
            <person name="Yun M.H."/>
        </authorList>
    </citation>
    <scope>NUCLEOTIDE SEQUENCE</scope>
    <source>
        <strain evidence="1">20211129_DDA</strain>
        <tissue evidence="1">Liver</tissue>
    </source>
</reference>
<evidence type="ECO:0000313" key="1">
    <source>
        <dbReference type="EMBL" id="KAJ1083351.1"/>
    </source>
</evidence>
<gene>
    <name evidence="1" type="ORF">NDU88_003510</name>
</gene>
<dbReference type="Proteomes" id="UP001066276">
    <property type="component" value="Chromosome 12"/>
</dbReference>
<keyword evidence="2" id="KW-1185">Reference proteome</keyword>
<comment type="caution">
    <text evidence="1">The sequence shown here is derived from an EMBL/GenBank/DDBJ whole genome shotgun (WGS) entry which is preliminary data.</text>
</comment>
<protein>
    <submittedName>
        <fullName evidence="1">Uncharacterized protein</fullName>
    </submittedName>
</protein>
<accession>A0AAV7KV30</accession>
<name>A0AAV7KV30_PLEWA</name>
<proteinExistence type="predicted"/>
<evidence type="ECO:0000313" key="2">
    <source>
        <dbReference type="Proteomes" id="UP001066276"/>
    </source>
</evidence>
<sequence length="144" mass="15040">MATSFGGLAASTISISPHSRLWGGLFSACTGRARACAKFSARRGGRDVRSCGRDKAGARVQRCTCFYTRPQSQTVAVLPVALVHVLGHASVRTANVHPAKKAAVPVVLPDVINVARVVCAKENRQRNAAVAPNLQFGLSSACGA</sequence>
<organism evidence="1 2">
    <name type="scientific">Pleurodeles waltl</name>
    <name type="common">Iberian ribbed newt</name>
    <dbReference type="NCBI Taxonomy" id="8319"/>
    <lineage>
        <taxon>Eukaryota</taxon>
        <taxon>Metazoa</taxon>
        <taxon>Chordata</taxon>
        <taxon>Craniata</taxon>
        <taxon>Vertebrata</taxon>
        <taxon>Euteleostomi</taxon>
        <taxon>Amphibia</taxon>
        <taxon>Batrachia</taxon>
        <taxon>Caudata</taxon>
        <taxon>Salamandroidea</taxon>
        <taxon>Salamandridae</taxon>
        <taxon>Pleurodelinae</taxon>
        <taxon>Pleurodeles</taxon>
    </lineage>
</organism>
<dbReference type="AlphaFoldDB" id="A0AAV7KV30"/>